<evidence type="ECO:0000313" key="2">
    <source>
        <dbReference type="EMBL" id="MFB9074498.1"/>
    </source>
</evidence>
<feature type="region of interest" description="Disordered" evidence="1">
    <location>
        <begin position="1"/>
        <end position="85"/>
    </location>
</feature>
<sequence length="85" mass="9301">MVDVRCRPGRKAGYQPHRPSIHRSTPRSPSRVLSNVPVPEGRPLLRGPLHPDGYRGGPDQPVAGLPHRADQRAGPPEHLRRLGVG</sequence>
<dbReference type="EMBL" id="JBHMFI010000002">
    <property type="protein sequence ID" value="MFB9074498.1"/>
    <property type="molecule type" value="Genomic_DNA"/>
</dbReference>
<gene>
    <name evidence="2" type="ORF">ACFFX0_26205</name>
</gene>
<comment type="caution">
    <text evidence="2">The sequence shown here is derived from an EMBL/GenBank/DDBJ whole genome shotgun (WGS) entry which is preliminary data.</text>
</comment>
<organism evidence="2 3">
    <name type="scientific">Citricoccus parietis</name>
    <dbReference type="NCBI Taxonomy" id="592307"/>
    <lineage>
        <taxon>Bacteria</taxon>
        <taxon>Bacillati</taxon>
        <taxon>Actinomycetota</taxon>
        <taxon>Actinomycetes</taxon>
        <taxon>Micrococcales</taxon>
        <taxon>Micrococcaceae</taxon>
        <taxon>Citricoccus</taxon>
    </lineage>
</organism>
<accession>A0ABV5G6B0</accession>
<dbReference type="Proteomes" id="UP001589575">
    <property type="component" value="Unassembled WGS sequence"/>
</dbReference>
<reference evidence="2 3" key="1">
    <citation type="submission" date="2024-09" db="EMBL/GenBank/DDBJ databases">
        <authorList>
            <person name="Sun Q."/>
            <person name="Mori K."/>
        </authorList>
    </citation>
    <scope>NUCLEOTIDE SEQUENCE [LARGE SCALE GENOMIC DNA]</scope>
    <source>
        <strain evidence="2 3">CCM 7609</strain>
    </source>
</reference>
<name>A0ABV5G6B0_9MICC</name>
<evidence type="ECO:0000313" key="3">
    <source>
        <dbReference type="Proteomes" id="UP001589575"/>
    </source>
</evidence>
<evidence type="ECO:0000256" key="1">
    <source>
        <dbReference type="SAM" id="MobiDB-lite"/>
    </source>
</evidence>
<keyword evidence="3" id="KW-1185">Reference proteome</keyword>
<protein>
    <submittedName>
        <fullName evidence="2">Uncharacterized protein</fullName>
    </submittedName>
</protein>
<proteinExistence type="predicted"/>
<feature type="compositionally biased region" description="Basic and acidic residues" evidence="1">
    <location>
        <begin position="67"/>
        <end position="85"/>
    </location>
</feature>